<keyword evidence="1" id="KW-0175">Coiled coil</keyword>
<evidence type="ECO:0000256" key="1">
    <source>
        <dbReference type="SAM" id="Coils"/>
    </source>
</evidence>
<gene>
    <name evidence="3" type="ORF">SAMN04488028_10648</name>
</gene>
<feature type="coiled-coil region" evidence="1">
    <location>
        <begin position="808"/>
        <end position="873"/>
    </location>
</feature>
<accession>A0A1M6THM2</accession>
<dbReference type="RefSeq" id="WP_073123681.1">
    <property type="nucleotide sequence ID" value="NZ_FRAA01000006.1"/>
</dbReference>
<name>A0A1M6THM2_REIAG</name>
<organism evidence="3 4">
    <name type="scientific">Reichenbachiella agariperforans</name>
    <dbReference type="NCBI Taxonomy" id="156994"/>
    <lineage>
        <taxon>Bacteria</taxon>
        <taxon>Pseudomonadati</taxon>
        <taxon>Bacteroidota</taxon>
        <taxon>Cytophagia</taxon>
        <taxon>Cytophagales</taxon>
        <taxon>Reichenbachiellaceae</taxon>
        <taxon>Reichenbachiella</taxon>
    </lineage>
</organism>
<keyword evidence="4" id="KW-1185">Reference proteome</keyword>
<feature type="domain" description="AsmA" evidence="2">
    <location>
        <begin position="1"/>
        <end position="231"/>
    </location>
</feature>
<evidence type="ECO:0000313" key="3">
    <source>
        <dbReference type="EMBL" id="SHK56495.1"/>
    </source>
</evidence>
<dbReference type="InterPro" id="IPR007844">
    <property type="entry name" value="AsmA"/>
</dbReference>
<protein>
    <submittedName>
        <fullName evidence="3">AsmA family protein</fullName>
    </submittedName>
</protein>
<dbReference type="PANTHER" id="PTHR30441">
    <property type="entry name" value="DUF748 DOMAIN-CONTAINING PROTEIN"/>
    <property type="match status" value="1"/>
</dbReference>
<dbReference type="GO" id="GO:0090313">
    <property type="term" value="P:regulation of protein targeting to membrane"/>
    <property type="evidence" value="ECO:0007669"/>
    <property type="project" value="TreeGrafter"/>
</dbReference>
<dbReference type="Proteomes" id="UP000184474">
    <property type="component" value="Unassembled WGS sequence"/>
</dbReference>
<sequence>MKKLLIILGSIVALVVALLILIPIIFKDDIQKAVDDAIAKNINATVYYDRGGFSLSLIKSFPNFSLAIDDFGIVGKAPFEEDTLLSVASFGFEIDLMSVINGGQIKVNSILLDQPEITVLVLENGKANYDIAVASEEVAEEDTTASTAAFSVAIKSWEIRNANLIYYDESMKFYTTILGLNHSGTGDFTQDIFDLTTQTTVDGLTVNMDGVEYLSNKTLTADLTLNMDLPHAKYTFKENKIALNDFGIGFDGYVAMPTEDIDMDLNFSGSDISIKSILSLIPGVYQEYLAGVETSGSISFSGTAKGTYNENRLPDVTAKLDVDNGKIKYAEYPIPIEKLTIRTALNVPGENMDNMTFNMPTFSMLLDGETVSANLAFSNLQNYTWDFGLHGNLDLEKLLKVVPVEGMNLKGLMTADLSTSGNMKLIEEERYAEIPAAGSLSLTGFEVVSEDLPQGFSIKKTSMTFTPKQVALKEFDAMLGKSDIQLDGVVSNFIGFALSENETLVGKLNLRSKSFDLDEWMTEETAEVDTTAAPLEVIRVPTNIDFAFMSAINTIHYDGMEIKDLDGLITVKEGIARLNNIDFNLLDGAFVMNGTYNSVVEEPAFDFGFDISDLSIPKAYETFNTVQKLAPVAKNVTGDFSALLQLSGNLGADMMPIYEHLYGTGVIQIDDAALKGDKLMKTISAVSKFSGEEVTVKDVKLQVEIKEGRIYVDPFDVSMKGQKATIYGSNGIDGSLDYKISTVVKTGKVGSAVNAALATYTGGAKVIDETMLVKLKVSGTYEDPKVGIASAESAGGQSPAASVKAAAKAEIDKQLKAAEDKAKAELDKQKKAAEAKAKAELAKKQAELEKEAEEQAKKAAEEAKKKAKDALKKMF</sequence>
<dbReference type="GO" id="GO:0005886">
    <property type="term" value="C:plasma membrane"/>
    <property type="evidence" value="ECO:0007669"/>
    <property type="project" value="TreeGrafter"/>
</dbReference>
<dbReference type="EMBL" id="FRAA01000006">
    <property type="protein sequence ID" value="SHK56495.1"/>
    <property type="molecule type" value="Genomic_DNA"/>
</dbReference>
<dbReference type="STRING" id="156994.SAMN04488028_10648"/>
<dbReference type="AlphaFoldDB" id="A0A1M6THM2"/>
<dbReference type="Pfam" id="PF05170">
    <property type="entry name" value="AsmA"/>
    <property type="match status" value="1"/>
</dbReference>
<evidence type="ECO:0000259" key="2">
    <source>
        <dbReference type="Pfam" id="PF05170"/>
    </source>
</evidence>
<reference evidence="4" key="1">
    <citation type="submission" date="2016-11" db="EMBL/GenBank/DDBJ databases">
        <authorList>
            <person name="Varghese N."/>
            <person name="Submissions S."/>
        </authorList>
    </citation>
    <scope>NUCLEOTIDE SEQUENCE [LARGE SCALE GENOMIC DNA]</scope>
    <source>
        <strain evidence="4">DSM 26134</strain>
    </source>
</reference>
<dbReference type="InterPro" id="IPR052894">
    <property type="entry name" value="AsmA-related"/>
</dbReference>
<proteinExistence type="predicted"/>
<dbReference type="PANTHER" id="PTHR30441:SF8">
    <property type="entry name" value="DUF748 DOMAIN-CONTAINING PROTEIN"/>
    <property type="match status" value="1"/>
</dbReference>
<evidence type="ECO:0000313" key="4">
    <source>
        <dbReference type="Proteomes" id="UP000184474"/>
    </source>
</evidence>